<feature type="domain" description="Gnk2-homologous" evidence="19">
    <location>
        <begin position="669"/>
        <end position="780"/>
    </location>
</feature>
<dbReference type="PANTHER" id="PTHR27002:SF777">
    <property type="entry name" value="OS07G0541000 PROTEIN"/>
    <property type="match status" value="1"/>
</dbReference>
<dbReference type="PROSITE" id="PS00108">
    <property type="entry name" value="PROTEIN_KINASE_ST"/>
    <property type="match status" value="2"/>
</dbReference>
<evidence type="ECO:0008006" key="22">
    <source>
        <dbReference type="Google" id="ProtNLM"/>
    </source>
</evidence>
<evidence type="ECO:0000256" key="11">
    <source>
        <dbReference type="ARBA" id="ARBA00022989"/>
    </source>
</evidence>
<keyword evidence="3" id="KW-0808">Transferase</keyword>
<evidence type="ECO:0000256" key="3">
    <source>
        <dbReference type="ARBA" id="ARBA00022679"/>
    </source>
</evidence>
<dbReference type="Gene3D" id="1.10.510.10">
    <property type="entry name" value="Transferase(Phosphotransferase) domain 1"/>
    <property type="match status" value="2"/>
</dbReference>
<dbReference type="FunFam" id="3.30.430.20:FF:000004">
    <property type="entry name" value="Receptor-like serine-threonine protein kinase"/>
    <property type="match status" value="1"/>
</dbReference>
<dbReference type="Pfam" id="PF00069">
    <property type="entry name" value="Pkinase"/>
    <property type="match status" value="1"/>
</dbReference>
<dbReference type="FunFam" id="3.30.200.20:FF:000142">
    <property type="entry name" value="Cysteine-rich receptor-like protein kinase 10"/>
    <property type="match status" value="2"/>
</dbReference>
<dbReference type="FunFam" id="3.30.430.20:FF:000006">
    <property type="entry name" value="Receptor-like serine-threonine protein kinase"/>
    <property type="match status" value="1"/>
</dbReference>
<evidence type="ECO:0000256" key="7">
    <source>
        <dbReference type="ARBA" id="ARBA00022741"/>
    </source>
</evidence>
<protein>
    <recommendedName>
        <fullName evidence="22">Cysteine-rich receptor-like protein kinase 10</fullName>
    </recommendedName>
</protein>
<evidence type="ECO:0000256" key="12">
    <source>
        <dbReference type="ARBA" id="ARBA00023136"/>
    </source>
</evidence>
<dbReference type="PANTHER" id="PTHR27002">
    <property type="entry name" value="RECEPTOR-LIKE SERINE/THREONINE-PROTEIN KINASE SD1-8"/>
    <property type="match status" value="1"/>
</dbReference>
<feature type="transmembrane region" description="Helical" evidence="17">
    <location>
        <begin position="815"/>
        <end position="838"/>
    </location>
</feature>
<dbReference type="InterPro" id="IPR038408">
    <property type="entry name" value="GNK2_sf"/>
</dbReference>
<dbReference type="EnsemblPlants" id="OPUNC07G16290.1">
    <property type="protein sequence ID" value="OPUNC07G16290.1"/>
    <property type="gene ID" value="OPUNC07G16290"/>
</dbReference>
<dbReference type="SMART" id="SM00220">
    <property type="entry name" value="S_TKc"/>
    <property type="match status" value="2"/>
</dbReference>
<dbReference type="GO" id="GO:0005886">
    <property type="term" value="C:plasma membrane"/>
    <property type="evidence" value="ECO:0007669"/>
    <property type="project" value="TreeGrafter"/>
</dbReference>
<evidence type="ECO:0000256" key="10">
    <source>
        <dbReference type="ARBA" id="ARBA00022840"/>
    </source>
</evidence>
<dbReference type="InterPro" id="IPR001245">
    <property type="entry name" value="Ser-Thr/Tyr_kinase_cat_dom"/>
</dbReference>
<dbReference type="Gene3D" id="3.30.200.20">
    <property type="entry name" value="Phosphorylase Kinase, domain 1"/>
    <property type="match status" value="2"/>
</dbReference>
<dbReference type="PROSITE" id="PS00107">
    <property type="entry name" value="PROTEIN_KINASE_ATP"/>
    <property type="match status" value="2"/>
</dbReference>
<accession>A0A0E0LLS3</accession>
<comment type="subcellular location">
    <subcellularLocation>
        <location evidence="1">Membrane</location>
        <topology evidence="1">Single-pass membrane protein</topology>
    </subcellularLocation>
</comment>
<dbReference type="Pfam" id="PF01657">
    <property type="entry name" value="Stress-antifung"/>
    <property type="match status" value="2"/>
</dbReference>
<evidence type="ECO:0000256" key="17">
    <source>
        <dbReference type="SAM" id="Phobius"/>
    </source>
</evidence>
<feature type="region of interest" description="Disordered" evidence="16">
    <location>
        <begin position="1"/>
        <end position="22"/>
    </location>
</feature>
<keyword evidence="13" id="KW-1015">Disulfide bond</keyword>
<evidence type="ECO:0000256" key="9">
    <source>
        <dbReference type="ARBA" id="ARBA00022821"/>
    </source>
</evidence>
<reference evidence="20" key="2">
    <citation type="submission" date="2018-05" db="EMBL/GenBank/DDBJ databases">
        <title>OpunRS2 (Oryza punctata Reference Sequence Version 2).</title>
        <authorList>
            <person name="Zhang J."/>
            <person name="Kudrna D."/>
            <person name="Lee S."/>
            <person name="Talag J."/>
            <person name="Welchert J."/>
            <person name="Wing R.A."/>
        </authorList>
    </citation>
    <scope>NUCLEOTIDE SEQUENCE [LARGE SCALE GENOMIC DNA]</scope>
</reference>
<feature type="transmembrane region" description="Helical" evidence="17">
    <location>
        <begin position="434"/>
        <end position="454"/>
    </location>
</feature>
<dbReference type="InterPro" id="IPR000719">
    <property type="entry name" value="Prot_kinase_dom"/>
</dbReference>
<feature type="binding site" evidence="15">
    <location>
        <position position="174"/>
    </location>
    <ligand>
        <name>ATP</name>
        <dbReference type="ChEBI" id="CHEBI:30616"/>
    </ligand>
</feature>
<keyword evidence="21" id="KW-1185">Reference proteome</keyword>
<feature type="binding site" evidence="15">
    <location>
        <position position="908"/>
    </location>
    <ligand>
        <name>ATP</name>
        <dbReference type="ChEBI" id="CHEBI:30616"/>
    </ligand>
</feature>
<evidence type="ECO:0000313" key="20">
    <source>
        <dbReference type="EnsemblPlants" id="OPUNC07G16290.1"/>
    </source>
</evidence>
<dbReference type="PROSITE" id="PS50011">
    <property type="entry name" value="PROTEIN_KINASE_DOM"/>
    <property type="match status" value="2"/>
</dbReference>
<dbReference type="InterPro" id="IPR011009">
    <property type="entry name" value="Kinase-like_dom_sf"/>
</dbReference>
<organism evidence="20">
    <name type="scientific">Oryza punctata</name>
    <name type="common">Red rice</name>
    <dbReference type="NCBI Taxonomy" id="4537"/>
    <lineage>
        <taxon>Eukaryota</taxon>
        <taxon>Viridiplantae</taxon>
        <taxon>Streptophyta</taxon>
        <taxon>Embryophyta</taxon>
        <taxon>Tracheophyta</taxon>
        <taxon>Spermatophyta</taxon>
        <taxon>Magnoliopsida</taxon>
        <taxon>Liliopsida</taxon>
        <taxon>Poales</taxon>
        <taxon>Poaceae</taxon>
        <taxon>BOP clade</taxon>
        <taxon>Oryzoideae</taxon>
        <taxon>Oryzeae</taxon>
        <taxon>Oryzinae</taxon>
        <taxon>Oryza</taxon>
    </lineage>
</organism>
<evidence type="ECO:0000256" key="16">
    <source>
        <dbReference type="SAM" id="MobiDB-lite"/>
    </source>
</evidence>
<keyword evidence="11 17" id="KW-1133">Transmembrane helix</keyword>
<evidence type="ECO:0000259" key="18">
    <source>
        <dbReference type="PROSITE" id="PS50011"/>
    </source>
</evidence>
<sequence length="1212" mass="133897">MSVRQRHLLSKLPYSGSATPPPTTYMDDSPVFRWEAGRESLWRALQLPFRDVSFLLWPAAVATPKAGASSNRSRERAKSKRTKSLSISMPTTVVVLAIVAAWFCCWRWKSRRLAAKTLQPKSSTDDMQSFGSLLDLSTLRAATYDFSEHNRLGEGGFGVVYKGDLPEGQEIAVKRLAQTSRQGIEELKTELLLVAKLNHNNLVRLIGVSLEENEKILVYEYMPNRSLDTILFDIEKIKELDWGQRFKIINGIARGLQYLHEDSHLKIVHRDLKASNVLLDSAYNPKISDFGLAKIFERDQNRKLSLTVSLGLSKYGQSFKTMKSVNHAVKVMLYCSSGYMSPEYAMRGQYSIKSDVFSFGVLVLEIITGRRNFGSYGSEHDTWEHWTKGEAMELIDPSLGNNYQVDKLPDHRREAAPADFRRLVRRALRQRVDLGAVAVIEALLLPLVLLAAFLHAPPLAEVQPLPWQLCNATAGNYTDGSTYQANVRALERTLPGNALSSPALFVELEVEKTTRAMAVATAMPRRRHHAVSLCYNLAAVALLAAFLHALPFAEAQPLPWQLCNATAGNYTDGSAYQANVRALERTLPSNASSSPALFAEGVAGTAQDKVYAVALCRGDTNASSCAACVATAFDTAQQLCAFNKRATLFNDPCILRYSDQDILANVTDNRGMFVAWNYNNVSAAKAAAFDAASGRLVNATADYAAADTVRRFGTGEVGFDDATYPRIFSLAQCTPDMSEADCRSCLGDIIRRMTPKYFVGKPGGRVFGVRCNFRFESYSFFSGRPLLQLSGPPPPANMTPPVISKGRTRHRTGRILAITLPIAGAALAFIALTCFCFWRKRTPANKASSSLPFSTNPDNIESIDSLLLDLSTLRTATDNFADRNKLGEGGFGAVYKGVLSEGQEIAVKRLSQSSRQGIEELKTELVLVAKLRHKNLVSLVGVCLEGDEKLLVYEYMPNKSLDTILFDYEKSKDLDWGKRLKIVSGVARGLQYLHEDSQLRVVHRDLKASNVLLDFDHNPKISDFGLAKLFEWDQTQDVTSHIAGTYGYMAPEYAMRGQYSVKSDAFSFGVMILEIVTGRRNGSFANSAQSIDLLSLVWEHWTTGTIEELLDPAMRGRSVDDLLKLINIGLLCVQDNPADRPTMSAVNVMLSSETFSIQAPSRPTFCIQETDGADTDLYSGAYSRSAFQSAGDSKTRAVASPNEVSLTELEPR</sequence>
<keyword evidence="5" id="KW-0732">Signal</keyword>
<dbReference type="InterPro" id="IPR002902">
    <property type="entry name" value="GNK2"/>
</dbReference>
<evidence type="ECO:0000256" key="2">
    <source>
        <dbReference type="ARBA" id="ARBA00022527"/>
    </source>
</evidence>
<evidence type="ECO:0000256" key="15">
    <source>
        <dbReference type="PROSITE-ProRule" id="PRU10141"/>
    </source>
</evidence>
<dbReference type="GO" id="GO:0004674">
    <property type="term" value="F:protein serine/threonine kinase activity"/>
    <property type="evidence" value="ECO:0007669"/>
    <property type="project" value="UniProtKB-KW"/>
</dbReference>
<feature type="domain" description="Protein kinase" evidence="18">
    <location>
        <begin position="146"/>
        <end position="454"/>
    </location>
</feature>
<dbReference type="CDD" id="cd14066">
    <property type="entry name" value="STKc_IRAK"/>
    <property type="match status" value="1"/>
</dbReference>
<proteinExistence type="predicted"/>
<evidence type="ECO:0000256" key="13">
    <source>
        <dbReference type="ARBA" id="ARBA00023157"/>
    </source>
</evidence>
<dbReference type="eggNOG" id="ENOG502QWDY">
    <property type="taxonomic scope" value="Eukaryota"/>
</dbReference>
<keyword evidence="12 17" id="KW-0472">Membrane</keyword>
<dbReference type="InterPro" id="IPR008271">
    <property type="entry name" value="Ser/Thr_kinase_AS"/>
</dbReference>
<dbReference type="Pfam" id="PF07714">
    <property type="entry name" value="PK_Tyr_Ser-Thr"/>
    <property type="match status" value="1"/>
</dbReference>
<feature type="domain" description="Protein kinase" evidence="18">
    <location>
        <begin position="880"/>
        <end position="1155"/>
    </location>
</feature>
<dbReference type="Proteomes" id="UP000026962">
    <property type="component" value="Chromosome 7"/>
</dbReference>
<evidence type="ECO:0000256" key="4">
    <source>
        <dbReference type="ARBA" id="ARBA00022692"/>
    </source>
</evidence>
<dbReference type="FunFam" id="1.10.510.10:FF:000129">
    <property type="entry name" value="cysteine-rich receptor-like protein kinase 10"/>
    <property type="match status" value="1"/>
</dbReference>
<evidence type="ECO:0000256" key="5">
    <source>
        <dbReference type="ARBA" id="ARBA00022729"/>
    </source>
</evidence>
<dbReference type="InterPro" id="IPR017441">
    <property type="entry name" value="Protein_kinase_ATP_BS"/>
</dbReference>
<keyword evidence="8" id="KW-0418">Kinase</keyword>
<dbReference type="Gramene" id="OPUNC07G16290.1">
    <property type="protein sequence ID" value="OPUNC07G16290.1"/>
    <property type="gene ID" value="OPUNC07G16290"/>
</dbReference>
<keyword evidence="2" id="KW-0723">Serine/threonine-protein kinase</keyword>
<dbReference type="PROSITE" id="PS51473">
    <property type="entry name" value="GNK2"/>
    <property type="match status" value="2"/>
</dbReference>
<keyword evidence="14" id="KW-0325">Glycoprotein</keyword>
<evidence type="ECO:0000256" key="8">
    <source>
        <dbReference type="ARBA" id="ARBA00022777"/>
    </source>
</evidence>
<dbReference type="STRING" id="4537.A0A0E0LLS3"/>
<evidence type="ECO:0000256" key="1">
    <source>
        <dbReference type="ARBA" id="ARBA00004167"/>
    </source>
</evidence>
<evidence type="ECO:0000313" key="21">
    <source>
        <dbReference type="Proteomes" id="UP000026962"/>
    </source>
</evidence>
<dbReference type="AlphaFoldDB" id="A0A0E0LLS3"/>
<feature type="transmembrane region" description="Helical" evidence="17">
    <location>
        <begin position="84"/>
        <end position="103"/>
    </location>
</feature>
<reference evidence="20" key="1">
    <citation type="submission" date="2015-04" db="UniProtKB">
        <authorList>
            <consortium name="EnsemblPlants"/>
        </authorList>
    </citation>
    <scope>IDENTIFICATION</scope>
</reference>
<evidence type="ECO:0000256" key="14">
    <source>
        <dbReference type="ARBA" id="ARBA00023180"/>
    </source>
</evidence>
<dbReference type="GO" id="GO:0005524">
    <property type="term" value="F:ATP binding"/>
    <property type="evidence" value="ECO:0007669"/>
    <property type="project" value="UniProtKB-UniRule"/>
</dbReference>
<name>A0A0E0LLS3_ORYPU</name>
<feature type="transmembrane region" description="Helical" evidence="17">
    <location>
        <begin position="533"/>
        <end position="553"/>
    </location>
</feature>
<feature type="region of interest" description="Disordered" evidence="16">
    <location>
        <begin position="1191"/>
        <end position="1212"/>
    </location>
</feature>
<dbReference type="OMA" id="IACSIND"/>
<keyword evidence="7 15" id="KW-0547">Nucleotide-binding</keyword>
<keyword evidence="4 17" id="KW-0812">Transmembrane</keyword>
<feature type="domain" description="Gnk2-homologous" evidence="19">
    <location>
        <begin position="558"/>
        <end position="662"/>
    </location>
</feature>
<dbReference type="SUPFAM" id="SSF56112">
    <property type="entry name" value="Protein kinase-like (PK-like)"/>
    <property type="match status" value="2"/>
</dbReference>
<keyword evidence="10 15" id="KW-0067">ATP-binding</keyword>
<evidence type="ECO:0000259" key="19">
    <source>
        <dbReference type="PROSITE" id="PS51473"/>
    </source>
</evidence>
<evidence type="ECO:0000256" key="6">
    <source>
        <dbReference type="ARBA" id="ARBA00022737"/>
    </source>
</evidence>
<dbReference type="CDD" id="cd23509">
    <property type="entry name" value="Gnk2-like"/>
    <property type="match status" value="2"/>
</dbReference>
<keyword evidence="6" id="KW-0677">Repeat</keyword>
<dbReference type="GO" id="GO:0042742">
    <property type="term" value="P:defense response to bacterium"/>
    <property type="evidence" value="ECO:0007669"/>
    <property type="project" value="UniProtKB-ARBA"/>
</dbReference>
<dbReference type="FunFam" id="1.10.510.10:FF:000603">
    <property type="entry name" value="Receptor like protein kinase S.2"/>
    <property type="match status" value="1"/>
</dbReference>
<dbReference type="Gene3D" id="3.30.430.20">
    <property type="entry name" value="Gnk2 domain, C-X8-C-X2-C motif"/>
    <property type="match status" value="2"/>
</dbReference>
<dbReference type="HOGENOM" id="CLU_269654_0_0_1"/>
<keyword evidence="9" id="KW-0611">Plant defense</keyword>